<comment type="caution">
    <text evidence="2">The sequence shown here is derived from an EMBL/GenBank/DDBJ whole genome shotgun (WGS) entry which is preliminary data.</text>
</comment>
<protein>
    <submittedName>
        <fullName evidence="2">Uncharacterized protein</fullName>
    </submittedName>
</protein>
<evidence type="ECO:0000256" key="1">
    <source>
        <dbReference type="SAM" id="MobiDB-lite"/>
    </source>
</evidence>
<name>M2YYV5_9PSEU</name>
<dbReference type="AlphaFoldDB" id="M2YYV5"/>
<sequence length="326" mass="36487">MTYDPILELRELPRFRVFTPIAAPRLGTSLVLEPEEGPPLVIAAGDRVPEARLGKYHRSYLIDLGNYGLRLEERVPSADPSFQFAATVSFTCRVHNPAEIAKRRVRDMTGSLRLQMARLMRQVAREYDISEFNQAEAALNAHLEKFTGDAAVYLGGYLVELHAGGAVEQSSAEFHDTSRAIRMDRMRREPMADVVRGGRDEMYAQWLAKRGGDPSQLLEFEATARADEAELMLRTMKALEPSEGAEPFAFREERKKLTARLLGEPIEERPKKRKSRLAGSLAPVVDQAPDEQVRSQSGQPEAPEPEKAVNRVRGLGPRPERSDPDA</sequence>
<organism evidence="2 3">
    <name type="scientific">Amycolatopsis decaplanina DSM 44594</name>
    <dbReference type="NCBI Taxonomy" id="1284240"/>
    <lineage>
        <taxon>Bacteria</taxon>
        <taxon>Bacillati</taxon>
        <taxon>Actinomycetota</taxon>
        <taxon>Actinomycetes</taxon>
        <taxon>Pseudonocardiales</taxon>
        <taxon>Pseudonocardiaceae</taxon>
        <taxon>Amycolatopsis</taxon>
    </lineage>
</organism>
<dbReference type="EMBL" id="AOHO01000048">
    <property type="protein sequence ID" value="EME60102.1"/>
    <property type="molecule type" value="Genomic_DNA"/>
</dbReference>
<dbReference type="Proteomes" id="UP000054226">
    <property type="component" value="Unassembled WGS sequence"/>
</dbReference>
<accession>M2YYV5</accession>
<feature type="region of interest" description="Disordered" evidence="1">
    <location>
        <begin position="262"/>
        <end position="326"/>
    </location>
</feature>
<proteinExistence type="predicted"/>
<gene>
    <name evidence="2" type="ORF">H074_13782</name>
</gene>
<keyword evidence="3" id="KW-1185">Reference proteome</keyword>
<evidence type="ECO:0000313" key="3">
    <source>
        <dbReference type="Proteomes" id="UP000054226"/>
    </source>
</evidence>
<evidence type="ECO:0000313" key="2">
    <source>
        <dbReference type="EMBL" id="EME60102.1"/>
    </source>
</evidence>
<reference evidence="2 3" key="1">
    <citation type="journal article" date="2013" name="Genome Announc.">
        <title>Draft Genome Sequence of Amycolatopsis decaplanina Strain DSM 44594T.</title>
        <authorList>
            <person name="Kaur N."/>
            <person name="Kumar S."/>
            <person name="Bala M."/>
            <person name="Raghava G.P."/>
            <person name="Mayilraj S."/>
        </authorList>
    </citation>
    <scope>NUCLEOTIDE SEQUENCE [LARGE SCALE GENOMIC DNA]</scope>
    <source>
        <strain evidence="2 3">DSM 44594</strain>
    </source>
</reference>
<dbReference type="PATRIC" id="fig|1284240.4.peg.2812"/>